<dbReference type="AlphaFoldDB" id="A0A178IN70"/>
<dbReference type="GO" id="GO:0004475">
    <property type="term" value="F:mannose-1-phosphate guanylyltransferase (GTP) activity"/>
    <property type="evidence" value="ECO:0007669"/>
    <property type="project" value="InterPro"/>
</dbReference>
<comment type="caution">
    <text evidence="3">The sequence shown here is derived from an EMBL/GenBank/DDBJ whole genome shotgun (WGS) entry which is preliminary data.</text>
</comment>
<protein>
    <submittedName>
        <fullName evidence="3">Mannose-1-phosphate guanyltransferase</fullName>
    </submittedName>
</protein>
<dbReference type="GO" id="GO:0009298">
    <property type="term" value="P:GDP-mannose biosynthetic process"/>
    <property type="evidence" value="ECO:0007669"/>
    <property type="project" value="TreeGrafter"/>
</dbReference>
<dbReference type="InterPro" id="IPR029044">
    <property type="entry name" value="Nucleotide-diphossugar_trans"/>
</dbReference>
<evidence type="ECO:0000259" key="1">
    <source>
        <dbReference type="Pfam" id="PF00483"/>
    </source>
</evidence>
<dbReference type="PANTHER" id="PTHR46390:SF1">
    <property type="entry name" value="MANNOSE-1-PHOSPHATE GUANYLYLTRANSFERASE"/>
    <property type="match status" value="1"/>
</dbReference>
<dbReference type="SUPFAM" id="SSF53448">
    <property type="entry name" value="Nucleotide-diphospho-sugar transferases"/>
    <property type="match status" value="1"/>
</dbReference>
<organism evidence="3 4">
    <name type="scientific">Termitidicoccus mucosus</name>
    <dbReference type="NCBI Taxonomy" id="1184151"/>
    <lineage>
        <taxon>Bacteria</taxon>
        <taxon>Pseudomonadati</taxon>
        <taxon>Verrucomicrobiota</taxon>
        <taxon>Opitutia</taxon>
        <taxon>Opitutales</taxon>
        <taxon>Opitutaceae</taxon>
        <taxon>Termitidicoccus</taxon>
    </lineage>
</organism>
<dbReference type="InterPro" id="IPR049577">
    <property type="entry name" value="GMPP_N"/>
</dbReference>
<dbReference type="RefSeq" id="WP_068769448.1">
    <property type="nucleotide sequence ID" value="NZ_CP109796.1"/>
</dbReference>
<dbReference type="InterPro" id="IPR051161">
    <property type="entry name" value="Mannose-6P_isomerase_type2"/>
</dbReference>
<dbReference type="OrthoDB" id="9806359at2"/>
<dbReference type="InterPro" id="IPR005835">
    <property type="entry name" value="NTP_transferase_dom"/>
</dbReference>
<dbReference type="InterPro" id="IPR054566">
    <property type="entry name" value="ManC/GMP-like_b-helix"/>
</dbReference>
<dbReference type="Pfam" id="PF22640">
    <property type="entry name" value="ManC_GMP_beta-helix"/>
    <property type="match status" value="1"/>
</dbReference>
<evidence type="ECO:0000313" key="3">
    <source>
        <dbReference type="EMBL" id="OAM90645.1"/>
    </source>
</evidence>
<keyword evidence="3" id="KW-0808">Transferase</keyword>
<dbReference type="Proteomes" id="UP000078486">
    <property type="component" value="Unassembled WGS sequence"/>
</dbReference>
<dbReference type="PANTHER" id="PTHR46390">
    <property type="entry name" value="MANNOSE-1-PHOSPHATE GUANYLYLTRANSFERASE"/>
    <property type="match status" value="1"/>
</dbReference>
<dbReference type="Gene3D" id="3.90.550.10">
    <property type="entry name" value="Spore Coat Polysaccharide Biosynthesis Protein SpsA, Chain A"/>
    <property type="match status" value="1"/>
</dbReference>
<dbReference type="STRING" id="1184151.AW736_06900"/>
<keyword evidence="4" id="KW-1185">Reference proteome</keyword>
<evidence type="ECO:0000313" key="4">
    <source>
        <dbReference type="Proteomes" id="UP000078486"/>
    </source>
</evidence>
<accession>A0A178IN70</accession>
<feature type="domain" description="Nucleotidyl transferase" evidence="1">
    <location>
        <begin position="6"/>
        <end position="285"/>
    </location>
</feature>
<dbReference type="SUPFAM" id="SSF159283">
    <property type="entry name" value="Guanosine diphospho-D-mannose pyrophosphorylase/mannose-6-phosphate isomerase linker domain"/>
    <property type="match status" value="1"/>
</dbReference>
<evidence type="ECO:0000259" key="2">
    <source>
        <dbReference type="Pfam" id="PF22640"/>
    </source>
</evidence>
<name>A0A178IN70_9BACT</name>
<proteinExistence type="predicted"/>
<sequence>MPQHFAVIIAGGKGERFWPQSRARRPKHLLPIVGAKPMLAQTLDRVRPVVPAKNIFVITGAVQEKAVREVCARLPAANIIAEPVGRDTAPAVALAAALVAARDPEGVFAVLPADHVIHDATAYQRDLRAAFAAASAAPVMVTIGIKPDEPATGFGYIQQGEKWKNFERCPVFRVKRFVEKPAPEVARGYLESGDYVWNAGMFVWSAPVVQAALAAHAPELDAGMAPVRTALAKGREGRALVPVLKKIYPALTRISVDYALLERADNVVVLPASFDWDDVGAWPAVARHYRPDAAGNVTRGLALVEQGAGNIVFSGDGHLTAVLGADDLIVVHTPDATLVAPKAKAQEIKRLLKRIETLKGAAKWL</sequence>
<dbReference type="CDD" id="cd02509">
    <property type="entry name" value="GDP-M1P_Guanylyltransferase"/>
    <property type="match status" value="1"/>
</dbReference>
<feature type="domain" description="MannoseP isomerase/GMP-like beta-helix" evidence="2">
    <location>
        <begin position="310"/>
        <end position="354"/>
    </location>
</feature>
<gene>
    <name evidence="3" type="ORF">AW736_06900</name>
</gene>
<dbReference type="Pfam" id="PF00483">
    <property type="entry name" value="NTP_transferase"/>
    <property type="match status" value="1"/>
</dbReference>
<dbReference type="EMBL" id="LRRQ01000053">
    <property type="protein sequence ID" value="OAM90645.1"/>
    <property type="molecule type" value="Genomic_DNA"/>
</dbReference>
<reference evidence="3 4" key="1">
    <citation type="submission" date="2016-01" db="EMBL/GenBank/DDBJ databases">
        <title>High potential of lignocellulose degradation of a new Verrucomicrobia species.</title>
        <authorList>
            <person name="Wang Y."/>
            <person name="Shi Y."/>
            <person name="Qiu Z."/>
            <person name="Liu S."/>
            <person name="Yang H."/>
        </authorList>
    </citation>
    <scope>NUCLEOTIDE SEQUENCE [LARGE SCALE GENOMIC DNA]</scope>
    <source>
        <strain evidence="3 4">TSB47</strain>
    </source>
</reference>